<organism evidence="1 2">
    <name type="scientific">[Clostridium] leptum DSM 753</name>
    <dbReference type="NCBI Taxonomy" id="428125"/>
    <lineage>
        <taxon>Bacteria</taxon>
        <taxon>Bacillati</taxon>
        <taxon>Bacillota</taxon>
        <taxon>Clostridia</taxon>
        <taxon>Eubacteriales</taxon>
        <taxon>Oscillospiraceae</taxon>
        <taxon>Oscillospiraceae incertae sedis</taxon>
    </lineage>
</organism>
<name>A7VWM0_9FIRM</name>
<protein>
    <submittedName>
        <fullName evidence="1">Uncharacterized protein</fullName>
    </submittedName>
</protein>
<dbReference type="Proteomes" id="UP000003490">
    <property type="component" value="Unassembled WGS sequence"/>
</dbReference>
<dbReference type="HOGENOM" id="CLU_3364283_0_0_9"/>
<reference evidence="1 2" key="2">
    <citation type="submission" date="2007-08" db="EMBL/GenBank/DDBJ databases">
        <authorList>
            <person name="Fulton L."/>
            <person name="Clifton S."/>
            <person name="Fulton B."/>
            <person name="Xu J."/>
            <person name="Minx P."/>
            <person name="Pepin K.H."/>
            <person name="Johnson M."/>
            <person name="Thiruvilangam P."/>
            <person name="Bhonagiri V."/>
            <person name="Nash W.E."/>
            <person name="Wang C."/>
            <person name="Mardis E.R."/>
            <person name="Wilson R.K."/>
        </authorList>
    </citation>
    <scope>NUCLEOTIDE SEQUENCE [LARGE SCALE GENOMIC DNA]</scope>
    <source>
        <strain evidence="1 2">DSM 753</strain>
    </source>
</reference>
<dbReference type="AlphaFoldDB" id="A7VWM0"/>
<dbReference type="EMBL" id="ABCB02000020">
    <property type="protein sequence ID" value="EDO60167.1"/>
    <property type="molecule type" value="Genomic_DNA"/>
</dbReference>
<accession>A7VWM0</accession>
<evidence type="ECO:0000313" key="1">
    <source>
        <dbReference type="EMBL" id="EDO60167.1"/>
    </source>
</evidence>
<sequence>MIPSAGFVWRSNAKKAVSKLETAFKPFLRTAILCY</sequence>
<proteinExistence type="predicted"/>
<comment type="caution">
    <text evidence="1">The sequence shown here is derived from an EMBL/GenBank/DDBJ whole genome shotgun (WGS) entry which is preliminary data.</text>
</comment>
<evidence type="ECO:0000313" key="2">
    <source>
        <dbReference type="Proteomes" id="UP000003490"/>
    </source>
</evidence>
<gene>
    <name evidence="1" type="ORF">CLOLEP_02985</name>
</gene>
<reference evidence="1 2" key="1">
    <citation type="submission" date="2007-08" db="EMBL/GenBank/DDBJ databases">
        <title>Draft genome sequence of Clostridium leptum (DSM 753).</title>
        <authorList>
            <person name="Sudarsanam P."/>
            <person name="Ley R."/>
            <person name="Guruge J."/>
            <person name="Turnbaugh P.J."/>
            <person name="Mahowald M."/>
            <person name="Liep D."/>
            <person name="Gordon J."/>
        </authorList>
    </citation>
    <scope>NUCLEOTIDE SEQUENCE [LARGE SCALE GENOMIC DNA]</scope>
    <source>
        <strain evidence="1 2">DSM 753</strain>
    </source>
</reference>